<dbReference type="PANTHER" id="PTHR44936:SF9">
    <property type="entry name" value="SENSOR PROTEIN CREC"/>
    <property type="match status" value="1"/>
</dbReference>
<evidence type="ECO:0000256" key="6">
    <source>
        <dbReference type="ARBA" id="ARBA00022475"/>
    </source>
</evidence>
<organism evidence="24 25">
    <name type="scientific">Acidicapsa dinghuensis</name>
    <dbReference type="NCBI Taxonomy" id="2218256"/>
    <lineage>
        <taxon>Bacteria</taxon>
        <taxon>Pseudomonadati</taxon>
        <taxon>Acidobacteriota</taxon>
        <taxon>Terriglobia</taxon>
        <taxon>Terriglobales</taxon>
        <taxon>Acidobacteriaceae</taxon>
        <taxon>Acidicapsa</taxon>
    </lineage>
</organism>
<dbReference type="InterPro" id="IPR003660">
    <property type="entry name" value="HAMP_dom"/>
</dbReference>
<dbReference type="PROSITE" id="PS50109">
    <property type="entry name" value="HIS_KIN"/>
    <property type="match status" value="1"/>
</dbReference>
<evidence type="ECO:0000256" key="18">
    <source>
        <dbReference type="ARBA" id="ARBA00023211"/>
    </source>
</evidence>
<keyword evidence="18" id="KW-0464">Manganese</keyword>
<evidence type="ECO:0000256" key="15">
    <source>
        <dbReference type="ARBA" id="ARBA00023012"/>
    </source>
</evidence>
<name>A0ABW1EM67_9BACT</name>
<evidence type="ECO:0000313" key="24">
    <source>
        <dbReference type="EMBL" id="MFC5864857.1"/>
    </source>
</evidence>
<comment type="subcellular location">
    <subcellularLocation>
        <location evidence="4">Cell membrane</location>
        <topology evidence="4">Multi-pass membrane protein</topology>
    </subcellularLocation>
</comment>
<keyword evidence="25" id="KW-1185">Reference proteome</keyword>
<dbReference type="SUPFAM" id="SSF158472">
    <property type="entry name" value="HAMP domain-like"/>
    <property type="match status" value="1"/>
</dbReference>
<dbReference type="Pfam" id="PF02518">
    <property type="entry name" value="HATPase_c"/>
    <property type="match status" value="1"/>
</dbReference>
<evidence type="ECO:0000256" key="13">
    <source>
        <dbReference type="ARBA" id="ARBA00022842"/>
    </source>
</evidence>
<evidence type="ECO:0000313" key="25">
    <source>
        <dbReference type="Proteomes" id="UP001596091"/>
    </source>
</evidence>
<evidence type="ECO:0000256" key="16">
    <source>
        <dbReference type="ARBA" id="ARBA00023016"/>
    </source>
</evidence>
<feature type="domain" description="Histidine kinase" evidence="22">
    <location>
        <begin position="385"/>
        <end position="612"/>
    </location>
</feature>
<evidence type="ECO:0000256" key="9">
    <source>
        <dbReference type="ARBA" id="ARBA00022741"/>
    </source>
</evidence>
<protein>
    <recommendedName>
        <fullName evidence="19">Signal transduction histidine-protein kinase/phosphatase MprB</fullName>
        <ecNumber evidence="5">2.7.13.3</ecNumber>
    </recommendedName>
    <alternativeName>
        <fullName evidence="20">Mycobacterial persistence regulator B</fullName>
    </alternativeName>
</protein>
<keyword evidence="6" id="KW-1003">Cell membrane</keyword>
<dbReference type="PANTHER" id="PTHR44936">
    <property type="entry name" value="SENSOR PROTEIN CREC"/>
    <property type="match status" value="1"/>
</dbReference>
<dbReference type="SUPFAM" id="SSF47384">
    <property type="entry name" value="Homodimeric domain of signal transducing histidine kinase"/>
    <property type="match status" value="1"/>
</dbReference>
<dbReference type="InterPro" id="IPR004358">
    <property type="entry name" value="Sig_transdc_His_kin-like_C"/>
</dbReference>
<keyword evidence="12 24" id="KW-0067">ATP-binding</keyword>
<gene>
    <name evidence="24" type="ORF">ACFPT7_21295</name>
</gene>
<dbReference type="InterPro" id="IPR005467">
    <property type="entry name" value="His_kinase_dom"/>
</dbReference>
<evidence type="ECO:0000256" key="14">
    <source>
        <dbReference type="ARBA" id="ARBA00022912"/>
    </source>
</evidence>
<dbReference type="SUPFAM" id="SSF55874">
    <property type="entry name" value="ATPase domain of HSP90 chaperone/DNA topoisomerase II/histidine kinase"/>
    <property type="match status" value="1"/>
</dbReference>
<comment type="cofactor">
    <cofactor evidence="2">
        <name>Mn(2+)</name>
        <dbReference type="ChEBI" id="CHEBI:29035"/>
    </cofactor>
</comment>
<keyword evidence="10" id="KW-0418">Kinase</keyword>
<dbReference type="RefSeq" id="WP_263332420.1">
    <property type="nucleotide sequence ID" value="NZ_JAGSYH010000001.1"/>
</dbReference>
<dbReference type="PRINTS" id="PR00344">
    <property type="entry name" value="BCTRLSENSOR"/>
</dbReference>
<keyword evidence="21" id="KW-0812">Transmembrane</keyword>
<accession>A0ABW1EM67</accession>
<evidence type="ECO:0000256" key="4">
    <source>
        <dbReference type="ARBA" id="ARBA00004651"/>
    </source>
</evidence>
<evidence type="ECO:0000256" key="19">
    <source>
        <dbReference type="ARBA" id="ARBA00040454"/>
    </source>
</evidence>
<evidence type="ECO:0000256" key="12">
    <source>
        <dbReference type="ARBA" id="ARBA00022840"/>
    </source>
</evidence>
<dbReference type="Gene3D" id="3.30.565.10">
    <property type="entry name" value="Histidine kinase-like ATPase, C-terminal domain"/>
    <property type="match status" value="1"/>
</dbReference>
<evidence type="ECO:0000256" key="11">
    <source>
        <dbReference type="ARBA" id="ARBA00022801"/>
    </source>
</evidence>
<reference evidence="25" key="1">
    <citation type="journal article" date="2019" name="Int. J. Syst. Evol. Microbiol.">
        <title>The Global Catalogue of Microorganisms (GCM) 10K type strain sequencing project: providing services to taxonomists for standard genome sequencing and annotation.</title>
        <authorList>
            <consortium name="The Broad Institute Genomics Platform"/>
            <consortium name="The Broad Institute Genome Sequencing Center for Infectious Disease"/>
            <person name="Wu L."/>
            <person name="Ma J."/>
        </authorList>
    </citation>
    <scope>NUCLEOTIDE SEQUENCE [LARGE SCALE GENOMIC DNA]</scope>
    <source>
        <strain evidence="25">JCM 4087</strain>
    </source>
</reference>
<dbReference type="PROSITE" id="PS50885">
    <property type="entry name" value="HAMP"/>
    <property type="match status" value="1"/>
</dbReference>
<dbReference type="CDD" id="cd06225">
    <property type="entry name" value="HAMP"/>
    <property type="match status" value="1"/>
</dbReference>
<proteinExistence type="predicted"/>
<dbReference type="EMBL" id="JBHSPH010000010">
    <property type="protein sequence ID" value="MFC5864857.1"/>
    <property type="molecule type" value="Genomic_DNA"/>
</dbReference>
<dbReference type="EC" id="2.7.13.3" evidence="5"/>
<keyword evidence="13" id="KW-0460">Magnesium</keyword>
<feature type="domain" description="HAMP" evidence="23">
    <location>
        <begin position="316"/>
        <end position="368"/>
    </location>
</feature>
<dbReference type="SMART" id="SM00387">
    <property type="entry name" value="HATPase_c"/>
    <property type="match status" value="1"/>
</dbReference>
<dbReference type="SMART" id="SM00304">
    <property type="entry name" value="HAMP"/>
    <property type="match status" value="1"/>
</dbReference>
<evidence type="ECO:0000256" key="7">
    <source>
        <dbReference type="ARBA" id="ARBA00022553"/>
    </source>
</evidence>
<keyword evidence="21" id="KW-1133">Transmembrane helix</keyword>
<keyword evidence="11" id="KW-0378">Hydrolase</keyword>
<dbReference type="Proteomes" id="UP001596091">
    <property type="component" value="Unassembled WGS sequence"/>
</dbReference>
<evidence type="ECO:0000256" key="21">
    <source>
        <dbReference type="SAM" id="Phobius"/>
    </source>
</evidence>
<evidence type="ECO:0000256" key="1">
    <source>
        <dbReference type="ARBA" id="ARBA00000085"/>
    </source>
</evidence>
<evidence type="ECO:0000256" key="5">
    <source>
        <dbReference type="ARBA" id="ARBA00012438"/>
    </source>
</evidence>
<keyword evidence="8" id="KW-0808">Transferase</keyword>
<comment type="cofactor">
    <cofactor evidence="3">
        <name>Mg(2+)</name>
        <dbReference type="ChEBI" id="CHEBI:18420"/>
    </cofactor>
</comment>
<dbReference type="GO" id="GO:0005524">
    <property type="term" value="F:ATP binding"/>
    <property type="evidence" value="ECO:0007669"/>
    <property type="project" value="UniProtKB-KW"/>
</dbReference>
<keyword evidence="14" id="KW-0904">Protein phosphatase</keyword>
<dbReference type="Pfam" id="PF00672">
    <property type="entry name" value="HAMP"/>
    <property type="match status" value="1"/>
</dbReference>
<sequence>MSLRQKLLLLFSLTVAAAVAAVAYTVLLRIRDVFEEHDRQETALFVSQFQRAFQHRSADVEAAVQHLAAEERVRSMAAELAQTGDGSPYVTAAGTLAQDAQLDFLEIIGADGKIVSSAQWPARFGYPEPAVLQPAQHAFLKQEEMPDGSTQLGLFAIRGVHGPEPAVHLIGGIHLNRDFLADLPVAEGMQIALYTPSVANDDAGTVASSTAFDAANLVTLAGPLPYGTRYHSIVLSALTTGQQTGSVLYLTSRREDSVNATAIPLRNESGKALAVLVVAVSRAGMVQAQLHIRAIAYGIAAAGILLAIVFSLWIAARVSRPIEQLASAAEEVAAGRWDVRVPERGRDEVSVLARSFNHMTEELMSQRERLVQSERVAAWRELARRLAHELKNPLFPLQLTVENMVRARRLPEAEFDEVFRESATTLSMEIANLKAIIGRFSDFSKMPQPELCRIDVSDCIWRVALLHFPGLVRSDSRAMIESTSGSNIKCTVQVDTQPLPIDADPELLHRALSNLVLNAIDAMPEGGSLELSVQRREGQVEIRVSDSGEGLTPEECERLFTPYYTTKEHGTGLGLAIVQSVVADHKGTISVESSNGDQKTGATFIIKLPLAEGEGA</sequence>
<dbReference type="Gene3D" id="6.10.340.10">
    <property type="match status" value="1"/>
</dbReference>
<dbReference type="InterPro" id="IPR036097">
    <property type="entry name" value="HisK_dim/P_sf"/>
</dbReference>
<dbReference type="CDD" id="cd00082">
    <property type="entry name" value="HisKA"/>
    <property type="match status" value="1"/>
</dbReference>
<dbReference type="InterPro" id="IPR003594">
    <property type="entry name" value="HATPase_dom"/>
</dbReference>
<keyword evidence="17" id="KW-0843">Virulence</keyword>
<dbReference type="InterPro" id="IPR003661">
    <property type="entry name" value="HisK_dim/P_dom"/>
</dbReference>
<comment type="caution">
    <text evidence="24">The sequence shown here is derived from an EMBL/GenBank/DDBJ whole genome shotgun (WGS) entry which is preliminary data.</text>
</comment>
<evidence type="ECO:0000256" key="10">
    <source>
        <dbReference type="ARBA" id="ARBA00022777"/>
    </source>
</evidence>
<dbReference type="Gene3D" id="1.10.287.130">
    <property type="match status" value="1"/>
</dbReference>
<evidence type="ECO:0000256" key="2">
    <source>
        <dbReference type="ARBA" id="ARBA00001936"/>
    </source>
</evidence>
<dbReference type="InterPro" id="IPR036890">
    <property type="entry name" value="HATPase_C_sf"/>
</dbReference>
<evidence type="ECO:0000259" key="23">
    <source>
        <dbReference type="PROSITE" id="PS50885"/>
    </source>
</evidence>
<dbReference type="InterPro" id="IPR050980">
    <property type="entry name" value="2C_sensor_his_kinase"/>
</dbReference>
<evidence type="ECO:0000256" key="17">
    <source>
        <dbReference type="ARBA" id="ARBA00023026"/>
    </source>
</evidence>
<feature type="transmembrane region" description="Helical" evidence="21">
    <location>
        <begin position="294"/>
        <end position="315"/>
    </location>
</feature>
<dbReference type="SMART" id="SM00388">
    <property type="entry name" value="HisKA"/>
    <property type="match status" value="1"/>
</dbReference>
<comment type="catalytic activity">
    <reaction evidence="1">
        <text>ATP + protein L-histidine = ADP + protein N-phospho-L-histidine.</text>
        <dbReference type="EC" id="2.7.13.3"/>
    </reaction>
</comment>
<evidence type="ECO:0000259" key="22">
    <source>
        <dbReference type="PROSITE" id="PS50109"/>
    </source>
</evidence>
<keyword evidence="15" id="KW-0902">Two-component regulatory system</keyword>
<keyword evidence="9" id="KW-0547">Nucleotide-binding</keyword>
<keyword evidence="7" id="KW-0597">Phosphoprotein</keyword>
<keyword evidence="21" id="KW-0472">Membrane</keyword>
<evidence type="ECO:0000256" key="20">
    <source>
        <dbReference type="ARBA" id="ARBA00041776"/>
    </source>
</evidence>
<evidence type="ECO:0000256" key="3">
    <source>
        <dbReference type="ARBA" id="ARBA00001946"/>
    </source>
</evidence>
<keyword evidence="16" id="KW-0346">Stress response</keyword>
<evidence type="ECO:0000256" key="8">
    <source>
        <dbReference type="ARBA" id="ARBA00022679"/>
    </source>
</evidence>